<organism evidence="2 3">
    <name type="scientific">Mycena rosella</name>
    <name type="common">Pink bonnet</name>
    <name type="synonym">Agaricus rosellus</name>
    <dbReference type="NCBI Taxonomy" id="1033263"/>
    <lineage>
        <taxon>Eukaryota</taxon>
        <taxon>Fungi</taxon>
        <taxon>Dikarya</taxon>
        <taxon>Basidiomycota</taxon>
        <taxon>Agaricomycotina</taxon>
        <taxon>Agaricomycetes</taxon>
        <taxon>Agaricomycetidae</taxon>
        <taxon>Agaricales</taxon>
        <taxon>Marasmiineae</taxon>
        <taxon>Mycenaceae</taxon>
        <taxon>Mycena</taxon>
    </lineage>
</organism>
<feature type="region of interest" description="Disordered" evidence="1">
    <location>
        <begin position="148"/>
        <end position="174"/>
    </location>
</feature>
<feature type="compositionally biased region" description="Acidic residues" evidence="1">
    <location>
        <begin position="506"/>
        <end position="534"/>
    </location>
</feature>
<feature type="compositionally biased region" description="Acidic residues" evidence="1">
    <location>
        <begin position="799"/>
        <end position="809"/>
    </location>
</feature>
<dbReference type="PANTHER" id="PTHR13060">
    <property type="entry name" value="SGT1 PROTEIN HSGT1 SUPPRESSOR OF GCR2"/>
    <property type="match status" value="1"/>
</dbReference>
<dbReference type="Proteomes" id="UP001221757">
    <property type="component" value="Unassembled WGS sequence"/>
</dbReference>
<dbReference type="PANTHER" id="PTHR13060:SF0">
    <property type="entry name" value="PROTEIN ECDYSONELESS HOMOLOG"/>
    <property type="match status" value="1"/>
</dbReference>
<gene>
    <name evidence="2" type="ORF">B0H17DRAFT_932730</name>
</gene>
<feature type="compositionally biased region" description="Basic residues" evidence="1">
    <location>
        <begin position="152"/>
        <end position="161"/>
    </location>
</feature>
<protein>
    <submittedName>
        <fullName evidence="2">SGT1 protein-domain-containing protein</fullName>
    </submittedName>
</protein>
<feature type="compositionally biased region" description="Acidic residues" evidence="1">
    <location>
        <begin position="460"/>
        <end position="471"/>
    </location>
</feature>
<evidence type="ECO:0000256" key="1">
    <source>
        <dbReference type="SAM" id="MobiDB-lite"/>
    </source>
</evidence>
<feature type="compositionally biased region" description="Acidic residues" evidence="1">
    <location>
        <begin position="610"/>
        <end position="629"/>
    </location>
</feature>
<feature type="compositionally biased region" description="Polar residues" evidence="1">
    <location>
        <begin position="449"/>
        <end position="459"/>
    </location>
</feature>
<feature type="compositionally biased region" description="Basic residues" evidence="1">
    <location>
        <begin position="742"/>
        <end position="752"/>
    </location>
</feature>
<feature type="region of interest" description="Disordered" evidence="1">
    <location>
        <begin position="826"/>
        <end position="850"/>
    </location>
</feature>
<feature type="region of interest" description="Disordered" evidence="1">
    <location>
        <begin position="498"/>
        <end position="645"/>
    </location>
</feature>
<feature type="region of interest" description="Disordered" evidence="1">
    <location>
        <begin position="669"/>
        <end position="809"/>
    </location>
</feature>
<dbReference type="EMBL" id="JARKIE010000045">
    <property type="protein sequence ID" value="KAJ7693701.1"/>
    <property type="molecule type" value="Genomic_DNA"/>
</dbReference>
<feature type="compositionally biased region" description="Acidic residues" evidence="1">
    <location>
        <begin position="776"/>
        <end position="787"/>
    </location>
</feature>
<feature type="compositionally biased region" description="Basic and acidic residues" evidence="1">
    <location>
        <begin position="789"/>
        <end position="798"/>
    </location>
</feature>
<keyword evidence="3" id="KW-1185">Reference proteome</keyword>
<dbReference type="AlphaFoldDB" id="A0AAD7DMG6"/>
<dbReference type="GO" id="GO:0005634">
    <property type="term" value="C:nucleus"/>
    <property type="evidence" value="ECO:0007669"/>
    <property type="project" value="TreeGrafter"/>
</dbReference>
<feature type="region of interest" description="Disordered" evidence="1">
    <location>
        <begin position="449"/>
        <end position="471"/>
    </location>
</feature>
<reference evidence="2" key="1">
    <citation type="submission" date="2023-03" db="EMBL/GenBank/DDBJ databases">
        <title>Massive genome expansion in bonnet fungi (Mycena s.s.) driven by repeated elements and novel gene families across ecological guilds.</title>
        <authorList>
            <consortium name="Lawrence Berkeley National Laboratory"/>
            <person name="Harder C.B."/>
            <person name="Miyauchi S."/>
            <person name="Viragh M."/>
            <person name="Kuo A."/>
            <person name="Thoen E."/>
            <person name="Andreopoulos B."/>
            <person name="Lu D."/>
            <person name="Skrede I."/>
            <person name="Drula E."/>
            <person name="Henrissat B."/>
            <person name="Morin E."/>
            <person name="Kohler A."/>
            <person name="Barry K."/>
            <person name="LaButti K."/>
            <person name="Morin E."/>
            <person name="Salamov A."/>
            <person name="Lipzen A."/>
            <person name="Mereny Z."/>
            <person name="Hegedus B."/>
            <person name="Baldrian P."/>
            <person name="Stursova M."/>
            <person name="Weitz H."/>
            <person name="Taylor A."/>
            <person name="Grigoriev I.V."/>
            <person name="Nagy L.G."/>
            <person name="Martin F."/>
            <person name="Kauserud H."/>
        </authorList>
    </citation>
    <scope>NUCLEOTIDE SEQUENCE</scope>
    <source>
        <strain evidence="2">CBHHK067</strain>
    </source>
</reference>
<accession>A0AAD7DMG6</accession>
<evidence type="ECO:0000313" key="3">
    <source>
        <dbReference type="Proteomes" id="UP001221757"/>
    </source>
</evidence>
<evidence type="ECO:0000313" key="2">
    <source>
        <dbReference type="EMBL" id="KAJ7693701.1"/>
    </source>
</evidence>
<name>A0AAD7DMG6_MYCRO</name>
<dbReference type="Pfam" id="PF07093">
    <property type="entry name" value="SGT1"/>
    <property type="match status" value="1"/>
</dbReference>
<dbReference type="InterPro" id="IPR010770">
    <property type="entry name" value="Ecd"/>
</dbReference>
<sequence length="850" mass="94473">MDIFNRTPAISEDTLQYALYPPPSLSDKAAVTSFAACISAWVDLLLPDFLWHRDAFQLKVASRSDAGEYYLEGRMRVGDCVDDEWCTVWLLKQISSKWDMAISVFDSDGEFLLIEAADALPTWVTPTNSENRVWIYSSQLHIIPLSHVSPPSRKRQRRKLPGRNDSDDEGEDDPEDFIAVEDALKLLRDESVDTLASAGVQTAVWARINGYPAAAKKHVHATKAYIPLDIARALASDPSLIQKPVETFYTRDAIQLRAAHRMARFPPEPNVLRTVKMTRTAYAQLLGQKFFPPKVFGQWKANEGSDEWRWRDVGMKIAVGFEMLFQESKGRIDPSSSSSDALQSSVQAKKDALRRNPQYIKYIQNLISVDYFRGEAEGSQLWNKLEDKAATTFLDTLREDDATRPSFVSLVTAAISQTPQDALVAAQVYEDSDEWLSVDAKDFENMLETTMGTSRQQDTMEIDPTEETESAEDLLASDQASRLQNLATKVESFVEGKGDLEGARFEDEELSDDDEEFSDDAMSDSDDSEEEEENPAVRQAALDKLVPGLEPSEYGKMPASFHENSQKVAPTTIETDVVEEIENPEPAAPAEPRTKPIRQPIIPRDRYDGVDSDDETDEEEEMEDEEEDERPQVVGDIEVDMGEEEDEFLEFSRQALGITDDQWGDILRDRKSRGAFVPPGLAVPTGPSPKKPAPSGGATGPAPEPSTQGRSPEPGPRPNVNPNLDSFEAVMLAMDEQLARSRSSKPKSKSKSKSTPAETPAPQKQDKGKGKAPPMVEDEEEDIDSAMDAELKAALQREDDGDEDEGEEPMDYNLIKNFLESFKSQGGLSGPVSSLAGRLQPGWQLPRDSS</sequence>
<proteinExistence type="predicted"/>
<comment type="caution">
    <text evidence="2">The sequence shown here is derived from an EMBL/GenBank/DDBJ whole genome shotgun (WGS) entry which is preliminary data.</text>
</comment>